<reference evidence="15 16" key="1">
    <citation type="journal article" date="2016" name="Sci. Rep.">
        <title>Peltaster fructicola genome reveals evolution from an invasive phytopathogen to an ectophytic parasite.</title>
        <authorList>
            <person name="Xu C."/>
            <person name="Chen H."/>
            <person name="Gleason M.L."/>
            <person name="Xu J.R."/>
            <person name="Liu H."/>
            <person name="Zhang R."/>
            <person name="Sun G."/>
        </authorList>
    </citation>
    <scope>NUCLEOTIDE SEQUENCE [LARGE SCALE GENOMIC DNA]</scope>
    <source>
        <strain evidence="15 16">LNHT1506</strain>
    </source>
</reference>
<feature type="region of interest" description="Disordered" evidence="13">
    <location>
        <begin position="302"/>
        <end position="343"/>
    </location>
</feature>
<keyword evidence="7" id="KW-0653">Protein transport</keyword>
<feature type="compositionally biased region" description="Basic and acidic residues" evidence="13">
    <location>
        <begin position="164"/>
        <end position="182"/>
    </location>
</feature>
<keyword evidence="5" id="KW-0999">Mitochondrion inner membrane</keyword>
<organism evidence="15 16">
    <name type="scientific">Peltaster fructicola</name>
    <dbReference type="NCBI Taxonomy" id="286661"/>
    <lineage>
        <taxon>Eukaryota</taxon>
        <taxon>Fungi</taxon>
        <taxon>Dikarya</taxon>
        <taxon>Ascomycota</taxon>
        <taxon>Pezizomycotina</taxon>
        <taxon>Dothideomycetes</taxon>
        <taxon>Dothideomycetes incertae sedis</taxon>
        <taxon>Peltaster</taxon>
    </lineage>
</organism>
<evidence type="ECO:0000256" key="8">
    <source>
        <dbReference type="ARBA" id="ARBA00022946"/>
    </source>
</evidence>
<dbReference type="AlphaFoldDB" id="A0A6H0Y4C3"/>
<evidence type="ECO:0000256" key="10">
    <source>
        <dbReference type="ARBA" id="ARBA00023128"/>
    </source>
</evidence>
<keyword evidence="3" id="KW-0813">Transport</keyword>
<feature type="compositionally biased region" description="Low complexity" evidence="13">
    <location>
        <begin position="100"/>
        <end position="109"/>
    </location>
</feature>
<feature type="compositionally biased region" description="Basic and acidic residues" evidence="13">
    <location>
        <begin position="310"/>
        <end position="326"/>
    </location>
</feature>
<accession>A0A6H0Y4C3</accession>
<dbReference type="FunFam" id="3.10.450.240:FF:000002">
    <property type="entry name" value="Mitochondrial import inner membrane translocase subunit TIM44"/>
    <property type="match status" value="1"/>
</dbReference>
<evidence type="ECO:0000256" key="1">
    <source>
        <dbReference type="ARBA" id="ARBA00004637"/>
    </source>
</evidence>
<sequence length="569" mass="63486">MSTTQLRILSTRAGGALSPSVRASSYGRTAAYRRIELLHLRQYSEAATRRDTSHLIASSTLLPLRSHFLPSTLYNNAITTRNVSFKELREERQRQRRAEAGQPAPAAETPKAEPAKTATPEPDTASEAEAAFAKAKAEGEAQYRAYEKKQKQKAEGEDAGEEGGEAKEKKGEEAPERPHGDKTPWQVFTETLGREFKASKEWNQSTKELSGSIHDFTQNPNVQAARSAYSKTAEGVTSASGKVIMGTAGAIGKGAAWTWETPVVRGLRHGAAAVGSGLEQVTRPVRQTEAYKSVKETIDDGASQRYGGWTEKEERRRRREEREARHAAQNPNAPKPGEVFEEDPEAGTNVTLHKDAAWKESWRNFRDSSPIMQRWFGMKSAYQESENPFISTARGISDRVAGFFAENETATVIKKFREMDPSFQLEPFLNDMRTYILPEVLEAYVKGDVETLKLWLSAAQFQVYSALMQQYTTAGLKSDGKILDIRNVDILSARMLDPGDIPVFVLMARTQEVHVYRNKKSGELAAGMEDKVQQVTYAIGVTRLPEEVSNPETRGWRLIEMQKSGRDYI</sequence>
<evidence type="ECO:0000256" key="3">
    <source>
        <dbReference type="ARBA" id="ARBA00022448"/>
    </source>
</evidence>
<evidence type="ECO:0000256" key="5">
    <source>
        <dbReference type="ARBA" id="ARBA00022792"/>
    </source>
</evidence>
<feature type="region of interest" description="Disordered" evidence="13">
    <location>
        <begin position="88"/>
        <end position="184"/>
    </location>
</feature>
<dbReference type="GO" id="GO:0005743">
    <property type="term" value="C:mitochondrial inner membrane"/>
    <property type="evidence" value="ECO:0007669"/>
    <property type="project" value="UniProtKB-SubCell"/>
</dbReference>
<keyword evidence="9" id="KW-0811">Translocation</keyword>
<evidence type="ECO:0000256" key="6">
    <source>
        <dbReference type="ARBA" id="ARBA00022840"/>
    </source>
</evidence>
<feature type="compositionally biased region" description="Basic and acidic residues" evidence="13">
    <location>
        <begin position="135"/>
        <end position="156"/>
    </location>
</feature>
<evidence type="ECO:0000256" key="9">
    <source>
        <dbReference type="ARBA" id="ARBA00023010"/>
    </source>
</evidence>
<keyword evidence="10" id="KW-0496">Mitochondrion</keyword>
<keyword evidence="11" id="KW-0472">Membrane</keyword>
<evidence type="ECO:0000313" key="15">
    <source>
        <dbReference type="EMBL" id="QIX01853.1"/>
    </source>
</evidence>
<feature type="domain" description="Tim44-like" evidence="14">
    <location>
        <begin position="409"/>
        <end position="563"/>
    </location>
</feature>
<evidence type="ECO:0000256" key="11">
    <source>
        <dbReference type="ARBA" id="ARBA00023136"/>
    </source>
</evidence>
<keyword evidence="4" id="KW-0547">Nucleotide-binding</keyword>
<dbReference type="PANTHER" id="PTHR10721:SF1">
    <property type="entry name" value="MITOCHONDRIAL IMPORT INNER MEMBRANE TRANSLOCASE SUBUNIT TIM44"/>
    <property type="match status" value="1"/>
</dbReference>
<comment type="similarity">
    <text evidence="2">Belongs to the Tim44 family.</text>
</comment>
<dbReference type="InterPro" id="IPR007379">
    <property type="entry name" value="Tim44-like_dom"/>
</dbReference>
<dbReference type="OrthoDB" id="10265990at2759"/>
<dbReference type="PANTHER" id="PTHR10721">
    <property type="entry name" value="MITOCHONDRIAL IMPORT INNER MEMBRANE TRANSLOCASE SUBUNIT TIM44"/>
    <property type="match status" value="1"/>
</dbReference>
<keyword evidence="8" id="KW-0809">Transit peptide</keyword>
<comment type="subcellular location">
    <subcellularLocation>
        <location evidence="1">Mitochondrion inner membrane</location>
        <topology evidence="1">Peripheral membrane protein</topology>
    </subcellularLocation>
</comment>
<dbReference type="InterPro" id="IPR039544">
    <property type="entry name" value="Tim44-like"/>
</dbReference>
<protein>
    <recommendedName>
        <fullName evidence="12">Mitochondrial import inner membrane translocase subunit TIM44</fullName>
    </recommendedName>
</protein>
<dbReference type="InterPro" id="IPR032710">
    <property type="entry name" value="NTF2-like_dom_sf"/>
</dbReference>
<feature type="compositionally biased region" description="Low complexity" evidence="13">
    <location>
        <begin position="115"/>
        <end position="134"/>
    </location>
</feature>
<proteinExistence type="inferred from homology"/>
<dbReference type="EMBL" id="CP051143">
    <property type="protein sequence ID" value="QIX01853.1"/>
    <property type="molecule type" value="Genomic_DNA"/>
</dbReference>
<evidence type="ECO:0000256" key="13">
    <source>
        <dbReference type="SAM" id="MobiDB-lite"/>
    </source>
</evidence>
<dbReference type="Pfam" id="PF04280">
    <property type="entry name" value="Tim44"/>
    <property type="match status" value="1"/>
</dbReference>
<evidence type="ECO:0000259" key="14">
    <source>
        <dbReference type="SMART" id="SM00978"/>
    </source>
</evidence>
<feature type="compositionally biased region" description="Basic and acidic residues" evidence="13">
    <location>
        <begin position="88"/>
        <end position="99"/>
    </location>
</feature>
<dbReference type="Proteomes" id="UP000503462">
    <property type="component" value="Chromosome 5"/>
</dbReference>
<dbReference type="SUPFAM" id="SSF54427">
    <property type="entry name" value="NTF2-like"/>
    <property type="match status" value="1"/>
</dbReference>
<keyword evidence="6" id="KW-0067">ATP-binding</keyword>
<dbReference type="GO" id="GO:0030150">
    <property type="term" value="P:protein import into mitochondrial matrix"/>
    <property type="evidence" value="ECO:0007669"/>
    <property type="project" value="TreeGrafter"/>
</dbReference>
<dbReference type="GO" id="GO:0005524">
    <property type="term" value="F:ATP binding"/>
    <property type="evidence" value="ECO:0007669"/>
    <property type="project" value="UniProtKB-KW"/>
</dbReference>
<gene>
    <name evidence="15" type="ORF">AMS68_007370</name>
</gene>
<evidence type="ECO:0000256" key="7">
    <source>
        <dbReference type="ARBA" id="ARBA00022927"/>
    </source>
</evidence>
<evidence type="ECO:0000313" key="16">
    <source>
        <dbReference type="Proteomes" id="UP000503462"/>
    </source>
</evidence>
<evidence type="ECO:0000256" key="2">
    <source>
        <dbReference type="ARBA" id="ARBA00009597"/>
    </source>
</evidence>
<dbReference type="SMART" id="SM00978">
    <property type="entry name" value="Tim44"/>
    <property type="match status" value="1"/>
</dbReference>
<dbReference type="GO" id="GO:0051087">
    <property type="term" value="F:protein-folding chaperone binding"/>
    <property type="evidence" value="ECO:0007669"/>
    <property type="project" value="TreeGrafter"/>
</dbReference>
<name>A0A6H0Y4C3_9PEZI</name>
<keyword evidence="16" id="KW-1185">Reference proteome</keyword>
<dbReference type="Gene3D" id="3.10.450.240">
    <property type="match status" value="1"/>
</dbReference>
<evidence type="ECO:0000256" key="12">
    <source>
        <dbReference type="ARBA" id="ARBA00074309"/>
    </source>
</evidence>
<evidence type="ECO:0000256" key="4">
    <source>
        <dbReference type="ARBA" id="ARBA00022741"/>
    </source>
</evidence>